<dbReference type="Proteomes" id="UP000077856">
    <property type="component" value="Chromosome"/>
</dbReference>
<dbReference type="PANTHER" id="PTHR40051:SF1">
    <property type="entry name" value="YOLD-LIKE FAMILY PROTEIN"/>
    <property type="match status" value="1"/>
</dbReference>
<dbReference type="AlphaFoldDB" id="A0A160MBE8"/>
<name>A0A160MBE8_9BACI</name>
<organism evidence="1 2">
    <name type="scientific">Cytobacillus oceanisediminis 2691</name>
    <dbReference type="NCBI Taxonomy" id="1196031"/>
    <lineage>
        <taxon>Bacteria</taxon>
        <taxon>Bacillati</taxon>
        <taxon>Bacillota</taxon>
        <taxon>Bacilli</taxon>
        <taxon>Bacillales</taxon>
        <taxon>Bacillaceae</taxon>
        <taxon>Cytobacillus</taxon>
    </lineage>
</organism>
<protein>
    <recommendedName>
        <fullName evidence="3">YolD-like family protein</fullName>
    </recommendedName>
</protein>
<reference evidence="1 2" key="1">
    <citation type="submission" date="2016-04" db="EMBL/GenBank/DDBJ databases">
        <title>Complete genome sequence of Bacillus oceanisediminis strain 2691.</title>
        <authorList>
            <person name="Jeong H."/>
            <person name="Kim H.J."/>
            <person name="Lee D.-W."/>
        </authorList>
    </citation>
    <scope>NUCLEOTIDE SEQUENCE [LARGE SCALE GENOMIC DNA]</scope>
    <source>
        <strain evidence="1 2">2691</strain>
    </source>
</reference>
<dbReference type="eggNOG" id="ENOG5030CWD">
    <property type="taxonomic scope" value="Bacteria"/>
</dbReference>
<evidence type="ECO:0008006" key="3">
    <source>
        <dbReference type="Google" id="ProtNLM"/>
    </source>
</evidence>
<evidence type="ECO:0000313" key="2">
    <source>
        <dbReference type="Proteomes" id="UP000077856"/>
    </source>
</evidence>
<dbReference type="KEGG" id="bon:A361_10975"/>
<dbReference type="EMBL" id="CP015506">
    <property type="protein sequence ID" value="AND39638.1"/>
    <property type="molecule type" value="Genomic_DNA"/>
</dbReference>
<dbReference type="RefSeq" id="WP_019381960.1">
    <property type="nucleotide sequence ID" value="NZ_CP015506.1"/>
</dbReference>
<gene>
    <name evidence="1" type="ORF">A361_10975</name>
</gene>
<sequence length="114" mass="13751">MAIRDRGKMKWQGAFFMPEHVKMLREIERDMMRMQMPLLDEYQIEEMERQVCEAMEFAQQVKLTVWRDGFTYDEIGRVHYLEPIHKEVRLKTELGTISRIKFADIINVEIIDKA</sequence>
<accession>A0A160MBE8</accession>
<dbReference type="InterPro" id="IPR014962">
    <property type="entry name" value="YolD"/>
</dbReference>
<dbReference type="Pfam" id="PF08863">
    <property type="entry name" value="YolD"/>
    <property type="match status" value="1"/>
</dbReference>
<dbReference type="PANTHER" id="PTHR40051">
    <property type="entry name" value="IG HYPOTHETICAL 15966"/>
    <property type="match status" value="1"/>
</dbReference>
<evidence type="ECO:0000313" key="1">
    <source>
        <dbReference type="EMBL" id="AND39638.1"/>
    </source>
</evidence>
<dbReference type="STRING" id="1196031.A361_10975"/>
<proteinExistence type="predicted"/>